<comment type="caution">
    <text evidence="10">The sequence shown here is derived from an EMBL/GenBank/DDBJ whole genome shotgun (WGS) entry which is preliminary data.</text>
</comment>
<protein>
    <recommendedName>
        <fullName evidence="8">Phosphate-specific transport system accessory protein PhoU</fullName>
    </recommendedName>
</protein>
<evidence type="ECO:0000256" key="6">
    <source>
        <dbReference type="ARBA" id="ARBA00022592"/>
    </source>
</evidence>
<keyword evidence="6 8" id="KW-0592">Phosphate transport</keyword>
<evidence type="ECO:0000256" key="4">
    <source>
        <dbReference type="ARBA" id="ARBA00022448"/>
    </source>
</evidence>
<feature type="domain" description="PhoU" evidence="9">
    <location>
        <begin position="21"/>
        <end position="108"/>
    </location>
</feature>
<dbReference type="PANTHER" id="PTHR42930:SF3">
    <property type="entry name" value="PHOSPHATE-SPECIFIC TRANSPORT SYSTEM ACCESSORY PROTEIN PHOU"/>
    <property type="match status" value="1"/>
</dbReference>
<organism evidence="10 11">
    <name type="scientific">Stella humosa</name>
    <dbReference type="NCBI Taxonomy" id="94"/>
    <lineage>
        <taxon>Bacteria</taxon>
        <taxon>Pseudomonadati</taxon>
        <taxon>Pseudomonadota</taxon>
        <taxon>Alphaproteobacteria</taxon>
        <taxon>Rhodospirillales</taxon>
        <taxon>Stellaceae</taxon>
        <taxon>Stella</taxon>
    </lineage>
</organism>
<evidence type="ECO:0000256" key="7">
    <source>
        <dbReference type="ARBA" id="ARBA00056181"/>
    </source>
</evidence>
<dbReference type="InterPro" id="IPR038078">
    <property type="entry name" value="PhoU-like_sf"/>
</dbReference>
<dbReference type="RefSeq" id="WP_123690258.1">
    <property type="nucleotide sequence ID" value="NZ_AP019700.1"/>
</dbReference>
<dbReference type="GO" id="GO:0030643">
    <property type="term" value="P:intracellular phosphate ion homeostasis"/>
    <property type="evidence" value="ECO:0007669"/>
    <property type="project" value="InterPro"/>
</dbReference>
<dbReference type="PIRSF" id="PIRSF003107">
    <property type="entry name" value="PhoU"/>
    <property type="match status" value="1"/>
</dbReference>
<dbReference type="PANTHER" id="PTHR42930">
    <property type="entry name" value="PHOSPHATE-SPECIFIC TRANSPORT SYSTEM ACCESSORY PROTEIN PHOU"/>
    <property type="match status" value="1"/>
</dbReference>
<evidence type="ECO:0000259" key="9">
    <source>
        <dbReference type="Pfam" id="PF01895"/>
    </source>
</evidence>
<evidence type="ECO:0000256" key="3">
    <source>
        <dbReference type="ARBA" id="ARBA00011738"/>
    </source>
</evidence>
<dbReference type="AlphaFoldDB" id="A0A3N1LK78"/>
<dbReference type="GO" id="GO:0006817">
    <property type="term" value="P:phosphate ion transport"/>
    <property type="evidence" value="ECO:0007669"/>
    <property type="project" value="UniProtKB-KW"/>
</dbReference>
<evidence type="ECO:0000256" key="2">
    <source>
        <dbReference type="ARBA" id="ARBA00008107"/>
    </source>
</evidence>
<sequence length="246" mass="27447">MPTKHTVRSYDEELRRLANTLTQMGGLAESQLAAAMQAVSRRDGVLAAEIVSADLRVDQLETEVDQQVMRLLALRQPVGPDLREIVSSLKIAADLERIADYAANVAKRSIALNQTPPVRPAFAIPRMGAYAQAMIKDVLDAYVERDAERAVAVWRRDEELDEMYTSLFRELLTYMMEDPRSIGAATHLLFMAKNVERIGDHATNIAETIHFLVRGDRLRELRPKGDRSTAVIPQPPVTAVQSMDAP</sequence>
<keyword evidence="4 8" id="KW-0813">Transport</keyword>
<dbReference type="EMBL" id="RJKX01000014">
    <property type="protein sequence ID" value="ROP90836.1"/>
    <property type="molecule type" value="Genomic_DNA"/>
</dbReference>
<evidence type="ECO:0000256" key="8">
    <source>
        <dbReference type="PIRNR" id="PIRNR003107"/>
    </source>
</evidence>
<evidence type="ECO:0000313" key="10">
    <source>
        <dbReference type="EMBL" id="ROP90836.1"/>
    </source>
</evidence>
<dbReference type="Gene3D" id="1.20.58.220">
    <property type="entry name" value="Phosphate transport system protein phou homolog 2, domain 2"/>
    <property type="match status" value="1"/>
</dbReference>
<dbReference type="SUPFAM" id="SSF109755">
    <property type="entry name" value="PhoU-like"/>
    <property type="match status" value="1"/>
</dbReference>
<evidence type="ECO:0000313" key="11">
    <source>
        <dbReference type="Proteomes" id="UP000278222"/>
    </source>
</evidence>
<evidence type="ECO:0000256" key="5">
    <source>
        <dbReference type="ARBA" id="ARBA00022490"/>
    </source>
</evidence>
<gene>
    <name evidence="10" type="ORF">EDC65_2695</name>
</gene>
<accession>A0A3N1LK78</accession>
<dbReference type="Proteomes" id="UP000278222">
    <property type="component" value="Unassembled WGS sequence"/>
</dbReference>
<evidence type="ECO:0000256" key="1">
    <source>
        <dbReference type="ARBA" id="ARBA00004496"/>
    </source>
</evidence>
<comment type="function">
    <text evidence="7 8">Plays a role in the regulation of phosphate uptake.</text>
</comment>
<dbReference type="NCBIfam" id="TIGR02135">
    <property type="entry name" value="phoU_full"/>
    <property type="match status" value="1"/>
</dbReference>
<dbReference type="GO" id="GO:0005737">
    <property type="term" value="C:cytoplasm"/>
    <property type="evidence" value="ECO:0007669"/>
    <property type="project" value="UniProtKB-SubCell"/>
</dbReference>
<dbReference type="OrthoDB" id="9814256at2"/>
<proteinExistence type="inferred from homology"/>
<dbReference type="Pfam" id="PF01895">
    <property type="entry name" value="PhoU"/>
    <property type="match status" value="2"/>
</dbReference>
<dbReference type="FunFam" id="1.20.58.220:FF:000004">
    <property type="entry name" value="Phosphate-specific transport system accessory protein PhoU"/>
    <property type="match status" value="1"/>
</dbReference>
<comment type="similarity">
    <text evidence="2 8">Belongs to the PhoU family.</text>
</comment>
<comment type="subunit">
    <text evidence="3 8">Homodimer.</text>
</comment>
<dbReference type="InterPro" id="IPR026022">
    <property type="entry name" value="PhoU_dom"/>
</dbReference>
<name>A0A3N1LK78_9PROT</name>
<reference evidence="10 11" key="1">
    <citation type="submission" date="2018-11" db="EMBL/GenBank/DDBJ databases">
        <title>Genomic Encyclopedia of Type Strains, Phase IV (KMG-IV): sequencing the most valuable type-strain genomes for metagenomic binning, comparative biology and taxonomic classification.</title>
        <authorList>
            <person name="Goeker M."/>
        </authorList>
    </citation>
    <scope>NUCLEOTIDE SEQUENCE [LARGE SCALE GENOMIC DNA]</scope>
    <source>
        <strain evidence="10 11">DSM 5900</strain>
    </source>
</reference>
<keyword evidence="5 8" id="KW-0963">Cytoplasm</keyword>
<keyword evidence="11" id="KW-1185">Reference proteome</keyword>
<dbReference type="InterPro" id="IPR028366">
    <property type="entry name" value="PhoU"/>
</dbReference>
<comment type="subcellular location">
    <subcellularLocation>
        <location evidence="1 8">Cytoplasm</location>
    </subcellularLocation>
</comment>
<feature type="domain" description="PhoU" evidence="9">
    <location>
        <begin position="124"/>
        <end position="208"/>
    </location>
</feature>
<dbReference type="GO" id="GO:0045936">
    <property type="term" value="P:negative regulation of phosphate metabolic process"/>
    <property type="evidence" value="ECO:0007669"/>
    <property type="project" value="InterPro"/>
</dbReference>